<sequence length="122" mass="13990">QQKTTKSPPPPARNIDFKGSDFAISFVLIVSLILAFLSFFVYQIQKKINQQQNNFRQQENQAAKKYLENPSQPQQVEKLINHNFQKSRSSLKKKTLSYLPNLIIPGLSILFCFIFVASQGND</sequence>
<dbReference type="EMBL" id="CAJVPW010039380">
    <property type="protein sequence ID" value="CAG8743999.1"/>
    <property type="molecule type" value="Genomic_DNA"/>
</dbReference>
<feature type="non-terminal residue" evidence="1">
    <location>
        <position position="1"/>
    </location>
</feature>
<comment type="caution">
    <text evidence="1">The sequence shown here is derived from an EMBL/GenBank/DDBJ whole genome shotgun (WGS) entry which is preliminary data.</text>
</comment>
<proteinExistence type="predicted"/>
<accession>A0ACA9QE02</accession>
<organism evidence="1 2">
    <name type="scientific">Cetraspora pellucida</name>
    <dbReference type="NCBI Taxonomy" id="1433469"/>
    <lineage>
        <taxon>Eukaryota</taxon>
        <taxon>Fungi</taxon>
        <taxon>Fungi incertae sedis</taxon>
        <taxon>Mucoromycota</taxon>
        <taxon>Glomeromycotina</taxon>
        <taxon>Glomeromycetes</taxon>
        <taxon>Diversisporales</taxon>
        <taxon>Gigasporaceae</taxon>
        <taxon>Cetraspora</taxon>
    </lineage>
</organism>
<keyword evidence="2" id="KW-1185">Reference proteome</keyword>
<gene>
    <name evidence="1" type="ORF">SPELUC_LOCUS14006</name>
</gene>
<dbReference type="Proteomes" id="UP000789366">
    <property type="component" value="Unassembled WGS sequence"/>
</dbReference>
<protein>
    <submittedName>
        <fullName evidence="1">1615_t:CDS:1</fullName>
    </submittedName>
</protein>
<name>A0ACA9QE02_9GLOM</name>
<reference evidence="1" key="1">
    <citation type="submission" date="2021-06" db="EMBL/GenBank/DDBJ databases">
        <authorList>
            <person name="Kallberg Y."/>
            <person name="Tangrot J."/>
            <person name="Rosling A."/>
        </authorList>
    </citation>
    <scope>NUCLEOTIDE SEQUENCE</scope>
    <source>
        <strain evidence="1">28 12/20/2015</strain>
    </source>
</reference>
<evidence type="ECO:0000313" key="2">
    <source>
        <dbReference type="Proteomes" id="UP000789366"/>
    </source>
</evidence>
<evidence type="ECO:0000313" key="1">
    <source>
        <dbReference type="EMBL" id="CAG8743999.1"/>
    </source>
</evidence>